<dbReference type="Pfam" id="PF12138">
    <property type="entry name" value="Spherulin4"/>
    <property type="match status" value="1"/>
</dbReference>
<dbReference type="AlphaFoldDB" id="K0JVF4"/>
<feature type="domain" description="Fibronectin type-III" evidence="4">
    <location>
        <begin position="292"/>
        <end position="379"/>
    </location>
</feature>
<keyword evidence="3" id="KW-0732">Signal</keyword>
<dbReference type="BioCyc" id="SESP1179773:BN6_RS22120-MONOMER"/>
<dbReference type="SUPFAM" id="SSF49265">
    <property type="entry name" value="Fibronectin type III"/>
    <property type="match status" value="1"/>
</dbReference>
<name>K0JVF4_SACES</name>
<dbReference type="PROSITE" id="PS50853">
    <property type="entry name" value="FN3"/>
    <property type="match status" value="1"/>
</dbReference>
<dbReference type="Gene3D" id="2.60.40.10">
    <property type="entry name" value="Immunoglobulins"/>
    <property type="match status" value="1"/>
</dbReference>
<keyword evidence="2" id="KW-0119">Carbohydrate metabolism</keyword>
<sequence>MASPSSALARVGAVVAAVSLLTPAPATAVTPQQAAIPAYWSPADPDGLTTFRRLAQNRPTTGLVVLNGSLSRPEAPFSPAWAEAIEAVHDSGARVLVYVDTGYFGVDLGQGAHQTRNGETTPEAWAAQIRQDVDEWYALYGGYGVDGVFLDQVLHVCGPDGEYAARYAALRDHVLATHPHAHVAINPGTDTEQCYDGVADTILSFEGDHGSYLAHVPPEWEKAHPGREKFWHLVYDVPTEQDMAAVVARSKAGGADYVYVTDRPFSPSTWDFLTSYWNAELGAIAGVVDTRPPAAPRGLGAQAASGQVVLRWRPAVDNVAVADYEVLRDGEPVGTTYDTAFTAADLLPDTSYEFTVRARDVAGNTSAPSAPVTATTPPAAVLGANACLGPTTARYRATFTRDFPHRRVFIDADDNPSTGWSLPPGLPAGADHLIENGTLFRYTGPDWQWEQVADVEQERDGQEVTWWVPATAFGAAAGTQVLVFNGYDGQDEYSAVVTAHPTEEDCR</sequence>
<dbReference type="PATRIC" id="fig|1179773.3.peg.4579"/>
<evidence type="ECO:0000256" key="2">
    <source>
        <dbReference type="ARBA" id="ARBA00023326"/>
    </source>
</evidence>
<dbReference type="RefSeq" id="WP_015101962.1">
    <property type="nucleotide sequence ID" value="NC_019673.1"/>
</dbReference>
<keyword evidence="1" id="KW-0326">Glycosidase</keyword>
<keyword evidence="1" id="KW-0378">Hydrolase</keyword>
<evidence type="ECO:0000313" key="6">
    <source>
        <dbReference type="Proteomes" id="UP000006281"/>
    </source>
</evidence>
<dbReference type="SMART" id="SM00060">
    <property type="entry name" value="FN3"/>
    <property type="match status" value="1"/>
</dbReference>
<protein>
    <submittedName>
        <fullName evidence="5">Fibronectin type III domain protein</fullName>
    </submittedName>
</protein>
<dbReference type="STRING" id="1179773.BN6_45710"/>
<dbReference type="CDD" id="cd00063">
    <property type="entry name" value="FN3"/>
    <property type="match status" value="1"/>
</dbReference>
<dbReference type="InterPro" id="IPR017853">
    <property type="entry name" value="GH"/>
</dbReference>
<dbReference type="InterPro" id="IPR021986">
    <property type="entry name" value="Spherulin4"/>
</dbReference>
<feature type="signal peptide" evidence="3">
    <location>
        <begin position="1"/>
        <end position="28"/>
    </location>
</feature>
<dbReference type="InterPro" id="IPR003961">
    <property type="entry name" value="FN3_dom"/>
</dbReference>
<keyword evidence="6" id="KW-1185">Reference proteome</keyword>
<evidence type="ECO:0000259" key="4">
    <source>
        <dbReference type="PROSITE" id="PS50853"/>
    </source>
</evidence>
<dbReference type="InterPro" id="IPR036116">
    <property type="entry name" value="FN3_sf"/>
</dbReference>
<organism evidence="5 6">
    <name type="scientific">Saccharothrix espanaensis (strain ATCC 51144 / DSM 44229 / JCM 9112 / NBRC 15066 / NRRL 15764)</name>
    <dbReference type="NCBI Taxonomy" id="1179773"/>
    <lineage>
        <taxon>Bacteria</taxon>
        <taxon>Bacillati</taxon>
        <taxon>Actinomycetota</taxon>
        <taxon>Actinomycetes</taxon>
        <taxon>Pseudonocardiales</taxon>
        <taxon>Pseudonocardiaceae</taxon>
        <taxon>Saccharothrix</taxon>
    </lineage>
</organism>
<dbReference type="Proteomes" id="UP000006281">
    <property type="component" value="Chromosome"/>
</dbReference>
<evidence type="ECO:0000313" key="5">
    <source>
        <dbReference type="EMBL" id="CCH31850.1"/>
    </source>
</evidence>
<feature type="chain" id="PRO_5003834377" evidence="3">
    <location>
        <begin position="29"/>
        <end position="507"/>
    </location>
</feature>
<dbReference type="OrthoDB" id="3311125at2"/>
<dbReference type="PANTHER" id="PTHR35040">
    <property type="match status" value="1"/>
</dbReference>
<dbReference type="GO" id="GO:0016798">
    <property type="term" value="F:hydrolase activity, acting on glycosyl bonds"/>
    <property type="evidence" value="ECO:0007669"/>
    <property type="project" value="UniProtKB-KW"/>
</dbReference>
<dbReference type="GO" id="GO:0000272">
    <property type="term" value="P:polysaccharide catabolic process"/>
    <property type="evidence" value="ECO:0007669"/>
    <property type="project" value="UniProtKB-KW"/>
</dbReference>
<dbReference type="KEGG" id="sesp:BN6_45710"/>
<accession>K0JVF4</accession>
<dbReference type="SUPFAM" id="SSF51445">
    <property type="entry name" value="(Trans)glycosidases"/>
    <property type="match status" value="1"/>
</dbReference>
<dbReference type="Pfam" id="PF00041">
    <property type="entry name" value="fn3"/>
    <property type="match status" value="1"/>
</dbReference>
<dbReference type="HOGENOM" id="CLU_041421_0_0_11"/>
<dbReference type="PANTHER" id="PTHR35040:SF7">
    <property type="entry name" value="FIBRONECTIN TYPE-III DOMAIN-CONTAINING PROTEIN-RELATED"/>
    <property type="match status" value="1"/>
</dbReference>
<proteinExistence type="predicted"/>
<evidence type="ECO:0000256" key="1">
    <source>
        <dbReference type="ARBA" id="ARBA00023295"/>
    </source>
</evidence>
<reference evidence="5 6" key="1">
    <citation type="journal article" date="2012" name="BMC Genomics">
        <title>Complete genome sequence of Saccharothrix espanaensis DSM 44229T and comparison to the other completely sequenced Pseudonocardiaceae.</title>
        <authorList>
            <person name="Strobel T."/>
            <person name="Al-Dilaimi A."/>
            <person name="Blom J."/>
            <person name="Gessner A."/>
            <person name="Kalinowski J."/>
            <person name="Luzhetska M."/>
            <person name="Puhler A."/>
            <person name="Szczepanowski R."/>
            <person name="Bechthold A."/>
            <person name="Ruckert C."/>
        </authorList>
    </citation>
    <scope>NUCLEOTIDE SEQUENCE [LARGE SCALE GENOMIC DNA]</scope>
    <source>
        <strain evidence="6">ATCC 51144 / DSM 44229 / JCM 9112 / NBRC 15066 / NRRL 15764</strain>
    </source>
</reference>
<dbReference type="EMBL" id="HE804045">
    <property type="protein sequence ID" value="CCH31850.1"/>
    <property type="molecule type" value="Genomic_DNA"/>
</dbReference>
<dbReference type="eggNOG" id="COG4733">
    <property type="taxonomic scope" value="Bacteria"/>
</dbReference>
<gene>
    <name evidence="5" type="ordered locus">BN6_45710</name>
</gene>
<keyword evidence="2" id="KW-0624">Polysaccharide degradation</keyword>
<dbReference type="InterPro" id="IPR013783">
    <property type="entry name" value="Ig-like_fold"/>
</dbReference>
<evidence type="ECO:0000256" key="3">
    <source>
        <dbReference type="SAM" id="SignalP"/>
    </source>
</evidence>